<sequence>MQNEYGGYGNRDEGDASYVDEGSALSAAREFSPRLQQLAQWQKDDVAPRSALASPSSDDGAEEENAPDVTPVDPSFSDDALSPVIAYEADDLDRKIVDCFPGKIVRKDLTSLMKRGANVPTFVLEYLLGMYCSTDDSDAVEEGLNRIRKILTENYVRPDESERIKSVIRERGQYTIIDKVSARLDEYKDFYVAEFTNLCIEPFIMPADYVRKYSKILMGGVWCIMRIEYAHPMGVDEDDALMDASGEESAPRSSARGSKKRGPEDSPFSVVSLTPIQMPNFDLESIIDQRKNFTADEWKRMLLRSAGYEPDVMTETERMHFIERMVPLIERNYNLCELGPRGTGKSHIYKEVSPYAILLSGGQTTTANLFGRLNSFGKSAANSVGLVSLWDCITFDEVAGMRFKDQNAVQILKDYMASGSYARGRDQVNADGSIVLEGNINDSPQNVLKTTHLFDPFPPEFNNDSAFFDRIHCYLPGWEVPKMRHDLLTERYGLITDCLSEFCKEMRYRDYTHYLDRYFRLNSDFNKRDDIAVRKTFSGLAKLLFPDGVMSKEDARALLEYAIMGRRRVKEQLKIMAGVEFMDVNLGYVDLETQESFVVYVPEQSSGTLIPEGTLLPGHVFSIGSSVNGEYAVYKLENKAVEGEFKFEHEGINTGRAARESMDAAFRYFTNNADRVAPGMRIGMKDYLLFFNDTQKKGLSAECSLAEFVGLCSAACGRPVQPSMIIPGVLHMSGTLDPVKDLEDVLRVAKNAGAKRILLPFSSIQDLQAVSSELMASISPDFYPDGDAVAAARKALGL</sequence>
<evidence type="ECO:0000256" key="1">
    <source>
        <dbReference type="SAM" id="MobiDB-lite"/>
    </source>
</evidence>
<dbReference type="AlphaFoldDB" id="A0A943YYD1"/>
<dbReference type="InterPro" id="IPR014061">
    <property type="entry name" value="BrxL-like"/>
</dbReference>
<dbReference type="Pfam" id="PF13337">
    <property type="entry name" value="BrxL_ATPase"/>
    <property type="match status" value="1"/>
</dbReference>
<name>A0A943YYD1_9ACTN</name>
<dbReference type="InterPro" id="IPR020568">
    <property type="entry name" value="Ribosomal_Su5_D2-typ_SF"/>
</dbReference>
<dbReference type="GO" id="GO:0004176">
    <property type="term" value="F:ATP-dependent peptidase activity"/>
    <property type="evidence" value="ECO:0007669"/>
    <property type="project" value="InterPro"/>
</dbReference>
<dbReference type="NCBIfam" id="TIGR02688">
    <property type="entry name" value="BREX system Lon protease-like protein BrxL"/>
    <property type="match status" value="1"/>
</dbReference>
<dbReference type="GO" id="GO:0004252">
    <property type="term" value="F:serine-type endopeptidase activity"/>
    <property type="evidence" value="ECO:0007669"/>
    <property type="project" value="InterPro"/>
</dbReference>
<dbReference type="SUPFAM" id="SSF54211">
    <property type="entry name" value="Ribosomal protein S5 domain 2-like"/>
    <property type="match status" value="1"/>
</dbReference>
<dbReference type="EMBL" id="JAGZSV010000083">
    <property type="protein sequence ID" value="MBS6940908.1"/>
    <property type="molecule type" value="Genomic_DNA"/>
</dbReference>
<feature type="region of interest" description="Disordered" evidence="1">
    <location>
        <begin position="1"/>
        <end position="21"/>
    </location>
</feature>
<dbReference type="NCBIfam" id="TIGR02653">
    <property type="entry name" value="Lon_rel_chp"/>
    <property type="match status" value="1"/>
</dbReference>
<organism evidence="4 5">
    <name type="scientific">Slackia piriformis</name>
    <dbReference type="NCBI Taxonomy" id="626934"/>
    <lineage>
        <taxon>Bacteria</taxon>
        <taxon>Bacillati</taxon>
        <taxon>Actinomycetota</taxon>
        <taxon>Coriobacteriia</taxon>
        <taxon>Eggerthellales</taxon>
        <taxon>Eggerthellaceae</taxon>
        <taxon>Slackia</taxon>
    </lineage>
</organism>
<feature type="region of interest" description="Disordered" evidence="1">
    <location>
        <begin position="37"/>
        <end position="77"/>
    </location>
</feature>
<dbReference type="InterPro" id="IPR046838">
    <property type="entry name" value="BrxL_N"/>
</dbReference>
<evidence type="ECO:0000259" key="2">
    <source>
        <dbReference type="Pfam" id="PF05362"/>
    </source>
</evidence>
<keyword evidence="4" id="KW-0378">Hydrolase</keyword>
<comment type="caution">
    <text evidence="4">The sequence shown here is derived from an EMBL/GenBank/DDBJ whole genome shotgun (WGS) entry which is preliminary data.</text>
</comment>
<keyword evidence="4" id="KW-0645">Protease</keyword>
<evidence type="ECO:0000313" key="5">
    <source>
        <dbReference type="Proteomes" id="UP000727506"/>
    </source>
</evidence>
<reference evidence="4" key="1">
    <citation type="submission" date="2021-02" db="EMBL/GenBank/DDBJ databases">
        <title>Infant gut strain persistence is associated with maternal origin, phylogeny, and functional potential including surface adhesion and iron acquisition.</title>
        <authorList>
            <person name="Lou Y.C."/>
        </authorList>
    </citation>
    <scope>NUCLEOTIDE SEQUENCE</scope>
    <source>
        <strain evidence="4">L2_039_000G1_dasL2_039_000G1_concoct_11</strain>
    </source>
</reference>
<proteinExistence type="predicted"/>
<evidence type="ECO:0000259" key="3">
    <source>
        <dbReference type="Pfam" id="PF20442"/>
    </source>
</evidence>
<dbReference type="InterPro" id="IPR013473">
    <property type="entry name" value="BrxL"/>
</dbReference>
<dbReference type="Gene3D" id="3.30.230.10">
    <property type="match status" value="1"/>
</dbReference>
<dbReference type="Pfam" id="PF05362">
    <property type="entry name" value="Lon_C"/>
    <property type="match status" value="1"/>
</dbReference>
<dbReference type="InterPro" id="IPR014721">
    <property type="entry name" value="Ribsml_uS5_D2-typ_fold_subgr"/>
</dbReference>
<feature type="domain" description="BREX system Lon protease-like BrxL N-terminal" evidence="3">
    <location>
        <begin position="99"/>
        <end position="229"/>
    </location>
</feature>
<dbReference type="InterPro" id="IPR008269">
    <property type="entry name" value="Lon_proteolytic"/>
</dbReference>
<gene>
    <name evidence="4" type="primary">brxL</name>
    <name evidence="4" type="ORF">KH142_05415</name>
</gene>
<feature type="region of interest" description="Disordered" evidence="1">
    <location>
        <begin position="243"/>
        <end position="269"/>
    </location>
</feature>
<dbReference type="Proteomes" id="UP000727506">
    <property type="component" value="Unassembled WGS sequence"/>
</dbReference>
<accession>A0A943YYD1</accession>
<evidence type="ECO:0000313" key="4">
    <source>
        <dbReference type="EMBL" id="MBS6940908.1"/>
    </source>
</evidence>
<feature type="domain" description="Lon proteolytic" evidence="2">
    <location>
        <begin position="633"/>
        <end position="778"/>
    </location>
</feature>
<dbReference type="Pfam" id="PF20442">
    <property type="entry name" value="BrxL_N"/>
    <property type="match status" value="1"/>
</dbReference>
<protein>
    <submittedName>
        <fullName evidence="4">Protease Lon-related BREX system protein BrxL</fullName>
    </submittedName>
</protein>
<dbReference type="GO" id="GO:0006508">
    <property type="term" value="P:proteolysis"/>
    <property type="evidence" value="ECO:0007669"/>
    <property type="project" value="UniProtKB-KW"/>
</dbReference>